<organism evidence="2 3">
    <name type="scientific">Amblyomma americanum</name>
    <name type="common">Lone star tick</name>
    <dbReference type="NCBI Taxonomy" id="6943"/>
    <lineage>
        <taxon>Eukaryota</taxon>
        <taxon>Metazoa</taxon>
        <taxon>Ecdysozoa</taxon>
        <taxon>Arthropoda</taxon>
        <taxon>Chelicerata</taxon>
        <taxon>Arachnida</taxon>
        <taxon>Acari</taxon>
        <taxon>Parasitiformes</taxon>
        <taxon>Ixodida</taxon>
        <taxon>Ixodoidea</taxon>
        <taxon>Ixodidae</taxon>
        <taxon>Amblyomminae</taxon>
        <taxon>Amblyomma</taxon>
    </lineage>
</organism>
<keyword evidence="3" id="KW-1185">Reference proteome</keyword>
<name>A0AAQ4E662_AMBAM</name>
<accession>A0AAQ4E662</accession>
<proteinExistence type="predicted"/>
<gene>
    <name evidence="2" type="ORF">V5799_013380</name>
</gene>
<evidence type="ECO:0000313" key="2">
    <source>
        <dbReference type="EMBL" id="KAK8770152.1"/>
    </source>
</evidence>
<reference evidence="2 3" key="1">
    <citation type="journal article" date="2023" name="Arcadia Sci">
        <title>De novo assembly of a long-read Amblyomma americanum tick genome.</title>
        <authorList>
            <person name="Chou S."/>
            <person name="Poskanzer K.E."/>
            <person name="Rollins M."/>
            <person name="Thuy-Boun P.S."/>
        </authorList>
    </citation>
    <scope>NUCLEOTIDE SEQUENCE [LARGE SCALE GENOMIC DNA]</scope>
    <source>
        <strain evidence="2">F_SG_1</strain>
        <tissue evidence="2">Salivary glands</tissue>
    </source>
</reference>
<evidence type="ECO:0008006" key="4">
    <source>
        <dbReference type="Google" id="ProtNLM"/>
    </source>
</evidence>
<dbReference type="EMBL" id="JARKHS020021587">
    <property type="protein sequence ID" value="KAK8770152.1"/>
    <property type="molecule type" value="Genomic_DNA"/>
</dbReference>
<feature type="chain" id="PRO_5042991717" description="Secreted protein" evidence="1">
    <location>
        <begin position="18"/>
        <end position="76"/>
    </location>
</feature>
<keyword evidence="1" id="KW-0732">Signal</keyword>
<comment type="caution">
    <text evidence="2">The sequence shown here is derived from an EMBL/GenBank/DDBJ whole genome shotgun (WGS) entry which is preliminary data.</text>
</comment>
<sequence>MWPLLFTILFCAFILNGAPTKEESNRSSNFIWIVLDPNLDTSRKSVQLDPVLPGCCARHGWHGFASGLALATAASA</sequence>
<evidence type="ECO:0000313" key="3">
    <source>
        <dbReference type="Proteomes" id="UP001321473"/>
    </source>
</evidence>
<dbReference type="Proteomes" id="UP001321473">
    <property type="component" value="Unassembled WGS sequence"/>
</dbReference>
<dbReference type="AlphaFoldDB" id="A0AAQ4E662"/>
<evidence type="ECO:0000256" key="1">
    <source>
        <dbReference type="SAM" id="SignalP"/>
    </source>
</evidence>
<protein>
    <recommendedName>
        <fullName evidence="4">Secreted protein</fullName>
    </recommendedName>
</protein>
<feature type="signal peptide" evidence="1">
    <location>
        <begin position="1"/>
        <end position="17"/>
    </location>
</feature>